<comment type="caution">
    <text evidence="1">The sequence shown here is derived from an EMBL/GenBank/DDBJ whole genome shotgun (WGS) entry which is preliminary data.</text>
</comment>
<evidence type="ECO:0000313" key="2">
    <source>
        <dbReference type="Proteomes" id="UP001162483"/>
    </source>
</evidence>
<organism evidence="1 2">
    <name type="scientific">Staurois parvus</name>
    <dbReference type="NCBI Taxonomy" id="386267"/>
    <lineage>
        <taxon>Eukaryota</taxon>
        <taxon>Metazoa</taxon>
        <taxon>Chordata</taxon>
        <taxon>Craniata</taxon>
        <taxon>Vertebrata</taxon>
        <taxon>Euteleostomi</taxon>
        <taxon>Amphibia</taxon>
        <taxon>Batrachia</taxon>
        <taxon>Anura</taxon>
        <taxon>Neobatrachia</taxon>
        <taxon>Ranoidea</taxon>
        <taxon>Ranidae</taxon>
        <taxon>Staurois</taxon>
    </lineage>
</organism>
<sequence>MDRICTHYRIVPSSYMLTLDFIKPNFYQQAQPIYCNYNI</sequence>
<proteinExistence type="predicted"/>
<name>A0ABN9CXP7_9NEOB</name>
<accession>A0ABN9CXP7</accession>
<gene>
    <name evidence="1" type="ORF">SPARVUS_LOCUS5793241</name>
</gene>
<keyword evidence="2" id="KW-1185">Reference proteome</keyword>
<protein>
    <submittedName>
        <fullName evidence="1">Uncharacterized protein</fullName>
    </submittedName>
</protein>
<dbReference type="EMBL" id="CATNWA010012599">
    <property type="protein sequence ID" value="CAI9563717.1"/>
    <property type="molecule type" value="Genomic_DNA"/>
</dbReference>
<dbReference type="Proteomes" id="UP001162483">
    <property type="component" value="Unassembled WGS sequence"/>
</dbReference>
<reference evidence="1" key="1">
    <citation type="submission" date="2023-05" db="EMBL/GenBank/DDBJ databases">
        <authorList>
            <person name="Stuckert A."/>
        </authorList>
    </citation>
    <scope>NUCLEOTIDE SEQUENCE</scope>
</reference>
<evidence type="ECO:0000313" key="1">
    <source>
        <dbReference type="EMBL" id="CAI9563717.1"/>
    </source>
</evidence>